<sequence length="224" mass="25737">TMRRCVLSATVLFFLPIIAANSKGFHGKSRIFRFRDIRKFLNTSEPIWTYNSTLQETLRCEVDVMSKFSEKSIQYDRSYYIKSEVRTEHLEGWFLKRRRDEMYVAVLGNMPVISERLVYSTKDASCGVFQVLLPFPGEAPWYDLRIKNSSILAGPSKECSDYFRNAFAKGKKKPAPTKGASSKAAATPIYDHQCQRILRPPPVLQPLSLKDEHLLPSFRMLEGN</sequence>
<feature type="signal peptide" evidence="1">
    <location>
        <begin position="1"/>
        <end position="20"/>
    </location>
</feature>
<reference evidence="2" key="1">
    <citation type="submission" date="2012-11" db="EMBL/GenBank/DDBJ databases">
        <authorList>
            <person name="Lucero-Rivera Y.E."/>
            <person name="Tovar-Ramirez D."/>
        </authorList>
    </citation>
    <scope>NUCLEOTIDE SEQUENCE</scope>
    <source>
        <tissue evidence="2">Salivary gland</tissue>
    </source>
</reference>
<evidence type="ECO:0000313" key="2">
    <source>
        <dbReference type="EMBL" id="JAA63877.1"/>
    </source>
</evidence>
<proteinExistence type="evidence at transcript level"/>
<accession>L7MJ77</accession>
<protein>
    <submittedName>
        <fullName evidence="2">Putative group i salivary lipocalin</fullName>
    </submittedName>
</protein>
<dbReference type="AlphaFoldDB" id="L7MJ77"/>
<feature type="non-terminal residue" evidence="2">
    <location>
        <position position="1"/>
    </location>
</feature>
<keyword evidence="1" id="KW-0732">Signal</keyword>
<feature type="chain" id="PRO_5003981527" evidence="1">
    <location>
        <begin position="21"/>
        <end position="224"/>
    </location>
</feature>
<organism evidence="2">
    <name type="scientific">Rhipicephalus pulchellus</name>
    <name type="common">Yellow backed tick</name>
    <name type="synonym">Dermacentor pulchellus</name>
    <dbReference type="NCBI Taxonomy" id="72859"/>
    <lineage>
        <taxon>Eukaryota</taxon>
        <taxon>Metazoa</taxon>
        <taxon>Ecdysozoa</taxon>
        <taxon>Arthropoda</taxon>
        <taxon>Chelicerata</taxon>
        <taxon>Arachnida</taxon>
        <taxon>Acari</taxon>
        <taxon>Parasitiformes</taxon>
        <taxon>Ixodida</taxon>
        <taxon>Ixodoidea</taxon>
        <taxon>Ixodidae</taxon>
        <taxon>Rhipicephalinae</taxon>
        <taxon>Rhipicephalus</taxon>
        <taxon>Rhipicephalus</taxon>
    </lineage>
</organism>
<evidence type="ECO:0000256" key="1">
    <source>
        <dbReference type="SAM" id="SignalP"/>
    </source>
</evidence>
<dbReference type="EMBL" id="GACK01001157">
    <property type="protein sequence ID" value="JAA63877.1"/>
    <property type="molecule type" value="mRNA"/>
</dbReference>
<reference evidence="2" key="2">
    <citation type="journal article" date="2015" name="J. Proteomics">
        <title>Sexual differences in the sialomes of the zebra tick, Rhipicephalus pulchellus.</title>
        <authorList>
            <person name="Tan A.W."/>
            <person name="Francischetti I.M."/>
            <person name="Slovak M."/>
            <person name="Kini R.M."/>
            <person name="Ribeiro J.M."/>
        </authorList>
    </citation>
    <scope>NUCLEOTIDE SEQUENCE</scope>
    <source>
        <tissue evidence="2">Salivary gland</tissue>
    </source>
</reference>
<name>L7MJ77_RHIPC</name>